<name>A0A6L3AS98_AZOBR</name>
<gene>
    <name evidence="1" type="ORF">DS837_28030</name>
</gene>
<evidence type="ECO:0000313" key="1">
    <source>
        <dbReference type="EMBL" id="KAA0678169.1"/>
    </source>
</evidence>
<dbReference type="AlphaFoldDB" id="A0A6L3AS98"/>
<organism evidence="1 2">
    <name type="scientific">Azospirillum brasilense</name>
    <dbReference type="NCBI Taxonomy" id="192"/>
    <lineage>
        <taxon>Bacteria</taxon>
        <taxon>Pseudomonadati</taxon>
        <taxon>Pseudomonadota</taxon>
        <taxon>Alphaproteobacteria</taxon>
        <taxon>Rhodospirillales</taxon>
        <taxon>Azospirillaceae</taxon>
        <taxon>Azospirillum</taxon>
    </lineage>
</organism>
<comment type="caution">
    <text evidence="1">The sequence shown here is derived from an EMBL/GenBank/DDBJ whole genome shotgun (WGS) entry which is preliminary data.</text>
</comment>
<proteinExistence type="predicted"/>
<reference evidence="1 2" key="1">
    <citation type="submission" date="2018-07" db="EMBL/GenBank/DDBJ databases">
        <title>Genome sequence of Roseomonas fauriae ATCC 49958.</title>
        <authorList>
            <person name="Sant'Anna F.H."/>
            <person name="Baldani J.I."/>
            <person name="Zilli J.E."/>
            <person name="Reis V.M."/>
            <person name="Hartmann A."/>
            <person name="Cruz L."/>
            <person name="de Souza E.M."/>
            <person name="de Oliveira Pedrosa F."/>
            <person name="Passaglia L.M.P."/>
        </authorList>
    </citation>
    <scope>NUCLEOTIDE SEQUENCE [LARGE SCALE GENOMIC DNA]</scope>
    <source>
        <strain evidence="1 2">ATCC 49958</strain>
    </source>
</reference>
<sequence>MFGKDDLAALQGLPPHGFAIHHTITELGPDLAQAQEQQLKSLRVVRVACGRGICAPAPRFENEVKSILRGFQAEFRVQLNTAAIAGLHKKVSQFRN</sequence>
<protein>
    <submittedName>
        <fullName evidence="1">Uncharacterized protein</fullName>
    </submittedName>
</protein>
<accession>A0A6L3AS98</accession>
<dbReference type="EMBL" id="QOKV01000029">
    <property type="protein sequence ID" value="KAA0678169.1"/>
    <property type="molecule type" value="Genomic_DNA"/>
</dbReference>
<dbReference type="Proteomes" id="UP000476837">
    <property type="component" value="Unassembled WGS sequence"/>
</dbReference>
<evidence type="ECO:0000313" key="2">
    <source>
        <dbReference type="Proteomes" id="UP000476837"/>
    </source>
</evidence>